<proteinExistence type="predicted"/>
<evidence type="ECO:0000313" key="3">
    <source>
        <dbReference type="EMBL" id="KAE9060493.1"/>
    </source>
</evidence>
<dbReference type="EMBL" id="QXGA01005762">
    <property type="protein sequence ID" value="KAE9065795.1"/>
    <property type="molecule type" value="Genomic_DNA"/>
</dbReference>
<dbReference type="Proteomes" id="UP000476176">
    <property type="component" value="Unassembled WGS sequence"/>
</dbReference>
<dbReference type="Proteomes" id="UP000441208">
    <property type="component" value="Unassembled WGS sequence"/>
</dbReference>
<dbReference type="Proteomes" id="UP000429523">
    <property type="component" value="Unassembled WGS sequence"/>
</dbReference>
<evidence type="ECO:0000313" key="14">
    <source>
        <dbReference type="Proteomes" id="UP000440732"/>
    </source>
</evidence>
<evidence type="ECO:0000313" key="12">
    <source>
        <dbReference type="Proteomes" id="UP000437068"/>
    </source>
</evidence>
<dbReference type="EMBL" id="QXFX01005539">
    <property type="protein sequence ID" value="KAE9060493.1"/>
    <property type="molecule type" value="Genomic_DNA"/>
</dbReference>
<evidence type="ECO:0000313" key="1">
    <source>
        <dbReference type="EMBL" id="KAE8918817.1"/>
    </source>
</evidence>
<evidence type="ECO:0000313" key="17">
    <source>
        <dbReference type="Proteomes" id="UP000476176"/>
    </source>
</evidence>
<dbReference type="EMBL" id="QXGC01005449">
    <property type="protein sequence ID" value="KAE9165254.1"/>
    <property type="molecule type" value="Genomic_DNA"/>
</dbReference>
<evidence type="ECO:0000313" key="4">
    <source>
        <dbReference type="EMBL" id="KAE9061142.1"/>
    </source>
</evidence>
<evidence type="ECO:0000313" key="5">
    <source>
        <dbReference type="EMBL" id="KAE9065795.1"/>
    </source>
</evidence>
<dbReference type="EMBL" id="QXGD01005176">
    <property type="protein sequence ID" value="KAE9167137.1"/>
    <property type="molecule type" value="Genomic_DNA"/>
</dbReference>
<evidence type="ECO:0000313" key="11">
    <source>
        <dbReference type="Proteomes" id="UP000433483"/>
    </source>
</evidence>
<dbReference type="Proteomes" id="UP000460718">
    <property type="component" value="Unassembled WGS sequence"/>
</dbReference>
<reference evidence="16 17" key="1">
    <citation type="submission" date="2018-09" db="EMBL/GenBank/DDBJ databases">
        <title>Genomic investigation of the strawberry pathogen Phytophthora fragariae indicates pathogenicity is determined by transcriptional variation in three key races.</title>
        <authorList>
            <person name="Adams T.M."/>
            <person name="Armitage A.D."/>
            <person name="Sobczyk M.K."/>
            <person name="Bates H.J."/>
            <person name="Dunwell J.M."/>
            <person name="Nellist C.F."/>
            <person name="Harrison R.J."/>
        </authorList>
    </citation>
    <scope>NUCLEOTIDE SEQUENCE [LARGE SCALE GENOMIC DNA]</scope>
    <source>
        <strain evidence="9 12">A4</strain>
        <strain evidence="8 13">BC-1</strain>
        <strain evidence="7 17">BC-23</strain>
        <strain evidence="6 11">NOV-27</strain>
        <strain evidence="5 14">NOV-5</strain>
        <strain evidence="4 15">NOV-71</strain>
        <strain evidence="1 10">NOV-9</strain>
        <strain evidence="3 18">ONT-3</strain>
        <strain evidence="2 16">SCRP245</strain>
    </source>
</reference>
<dbReference type="EMBL" id="QXFW01005593">
    <property type="protein sequence ID" value="KAE8961544.1"/>
    <property type="molecule type" value="Genomic_DNA"/>
</dbReference>
<keyword evidence="11" id="KW-1185">Reference proteome</keyword>
<accession>A0A6A3GX19</accession>
<dbReference type="EMBL" id="QXGB01005520">
    <property type="protein sequence ID" value="KAE9162884.1"/>
    <property type="molecule type" value="Genomic_DNA"/>
</dbReference>
<name>A0A6A3GX19_9STRA</name>
<evidence type="ECO:0000313" key="6">
    <source>
        <dbReference type="EMBL" id="KAE9162884.1"/>
    </source>
</evidence>
<dbReference type="Proteomes" id="UP000440367">
    <property type="component" value="Unassembled WGS sequence"/>
</dbReference>
<evidence type="ECO:0000313" key="10">
    <source>
        <dbReference type="Proteomes" id="UP000429523"/>
    </source>
</evidence>
<gene>
    <name evidence="9" type="ORF">PF001_g30405</name>
    <name evidence="8" type="ORF">PF002_g30952</name>
    <name evidence="7" type="ORF">PF004_g29559</name>
    <name evidence="6" type="ORF">PF005_g30674</name>
    <name evidence="5" type="ORF">PF006_g30377</name>
    <name evidence="4" type="ORF">PF007_g30359</name>
    <name evidence="1" type="ORF">PF009_g30871</name>
    <name evidence="3" type="ORF">PF010_g30195</name>
    <name evidence="2" type="ORF">PF011_g29713</name>
</gene>
<comment type="caution">
    <text evidence="2">The sequence shown here is derived from an EMBL/GenBank/DDBJ whole genome shotgun (WGS) entry which is preliminary data.</text>
</comment>
<evidence type="ECO:0000313" key="18">
    <source>
        <dbReference type="Proteomes" id="UP000488956"/>
    </source>
</evidence>
<evidence type="ECO:0000313" key="9">
    <source>
        <dbReference type="EMBL" id="KAE9266611.1"/>
    </source>
</evidence>
<evidence type="ECO:0000313" key="8">
    <source>
        <dbReference type="EMBL" id="KAE9167137.1"/>
    </source>
</evidence>
<evidence type="ECO:0000313" key="13">
    <source>
        <dbReference type="Proteomes" id="UP000440367"/>
    </source>
</evidence>
<evidence type="ECO:0000313" key="15">
    <source>
        <dbReference type="Proteomes" id="UP000441208"/>
    </source>
</evidence>
<sequence length="56" mass="6268">MDVSRGRGVTLIFLSCFGFLRTVASNPWLQRSRAIRYDNRDTSSYPGIGAKCIAQD</sequence>
<dbReference type="Proteomes" id="UP000433483">
    <property type="component" value="Unassembled WGS sequence"/>
</dbReference>
<dbReference type="Proteomes" id="UP000440732">
    <property type="component" value="Unassembled WGS sequence"/>
</dbReference>
<protein>
    <submittedName>
        <fullName evidence="2">Uncharacterized protein</fullName>
    </submittedName>
</protein>
<dbReference type="EMBL" id="QXFZ01005363">
    <property type="protein sequence ID" value="KAE9061142.1"/>
    <property type="molecule type" value="Genomic_DNA"/>
</dbReference>
<organism evidence="2 16">
    <name type="scientific">Phytophthora fragariae</name>
    <dbReference type="NCBI Taxonomy" id="53985"/>
    <lineage>
        <taxon>Eukaryota</taxon>
        <taxon>Sar</taxon>
        <taxon>Stramenopiles</taxon>
        <taxon>Oomycota</taxon>
        <taxon>Peronosporomycetes</taxon>
        <taxon>Peronosporales</taxon>
        <taxon>Peronosporaceae</taxon>
        <taxon>Phytophthora</taxon>
    </lineage>
</organism>
<dbReference type="Proteomes" id="UP000488956">
    <property type="component" value="Unassembled WGS sequence"/>
</dbReference>
<dbReference type="EMBL" id="QXGE01005789">
    <property type="protein sequence ID" value="KAE9266611.1"/>
    <property type="molecule type" value="Genomic_DNA"/>
</dbReference>
<dbReference type="EMBL" id="QXGF01005265">
    <property type="protein sequence ID" value="KAE8918817.1"/>
    <property type="molecule type" value="Genomic_DNA"/>
</dbReference>
<evidence type="ECO:0000313" key="16">
    <source>
        <dbReference type="Proteomes" id="UP000460718"/>
    </source>
</evidence>
<dbReference type="Proteomes" id="UP000437068">
    <property type="component" value="Unassembled WGS sequence"/>
</dbReference>
<dbReference type="AlphaFoldDB" id="A0A6A3GX19"/>
<evidence type="ECO:0000313" key="2">
    <source>
        <dbReference type="EMBL" id="KAE8961544.1"/>
    </source>
</evidence>
<evidence type="ECO:0000313" key="7">
    <source>
        <dbReference type="EMBL" id="KAE9165254.1"/>
    </source>
</evidence>